<dbReference type="Proteomes" id="UP001295740">
    <property type="component" value="Unassembled WGS sequence"/>
</dbReference>
<dbReference type="EMBL" id="CAUWAG010000020">
    <property type="protein sequence ID" value="CAJ2514167.1"/>
    <property type="molecule type" value="Genomic_DNA"/>
</dbReference>
<comment type="caution">
    <text evidence="1">The sequence shown here is derived from an EMBL/GenBank/DDBJ whole genome shotgun (WGS) entry which is preliminary data.</text>
</comment>
<proteinExistence type="predicted"/>
<reference evidence="1" key="1">
    <citation type="submission" date="2023-10" db="EMBL/GenBank/DDBJ databases">
        <authorList>
            <person name="Hackl T."/>
        </authorList>
    </citation>
    <scope>NUCLEOTIDE SEQUENCE</scope>
</reference>
<gene>
    <name evidence="1" type="ORF">KHLLAP_LOCUS14635</name>
</gene>
<sequence length="423" mass="48425">MDTEMTNGTENTMVPRICLNDILGPRFEPHRARLVRLLGTRDVLRLSQTCREVQQAFRSREWNINSRLARFFDDPRAFRAEIGHCNALITGSFVLEFFARTVSPGDHLKILVQKGQDADRLEACFLSVGYQLTNVNSSFETQERTLIKHGTNGAVTILYLYMSGTKIPLDPVLNSPTSDNVNFISWNKAISVYAKLTFVKHDSVLLAPRDMVSEGHLDWLGRHGWRMQTRISAVRKDLADFTQQRSDTVAVGHRRVGDILCWTMPLDTTSVVRPSVPAFVLESSRLAITPPPAIRPNELYGSWSAFNEGEHFTIHTKTLSSHVLRYKYTFGYTDRDDGKYFTPWEEVQGHCNISLLGQLWKLGANERKRLTDGKTPAEVLSHLNVHELDKPEGWDYFDDELTDLIERLWRQMIGRNRYPTVPM</sequence>
<organism evidence="1 2">
    <name type="scientific">Anthostomella pinea</name>
    <dbReference type="NCBI Taxonomy" id="933095"/>
    <lineage>
        <taxon>Eukaryota</taxon>
        <taxon>Fungi</taxon>
        <taxon>Dikarya</taxon>
        <taxon>Ascomycota</taxon>
        <taxon>Pezizomycotina</taxon>
        <taxon>Sordariomycetes</taxon>
        <taxon>Xylariomycetidae</taxon>
        <taxon>Xylariales</taxon>
        <taxon>Xylariaceae</taxon>
        <taxon>Anthostomella</taxon>
    </lineage>
</organism>
<dbReference type="AlphaFoldDB" id="A0AAI8W009"/>
<accession>A0AAI8W009</accession>
<name>A0AAI8W009_9PEZI</name>
<keyword evidence="2" id="KW-1185">Reference proteome</keyword>
<protein>
    <submittedName>
        <fullName evidence="1">Uu.00g022860.m01.CDS01</fullName>
    </submittedName>
</protein>
<evidence type="ECO:0000313" key="1">
    <source>
        <dbReference type="EMBL" id="CAJ2514167.1"/>
    </source>
</evidence>
<evidence type="ECO:0000313" key="2">
    <source>
        <dbReference type="Proteomes" id="UP001295740"/>
    </source>
</evidence>